<dbReference type="Pfam" id="PF00293">
    <property type="entry name" value="NUDIX"/>
    <property type="match status" value="1"/>
</dbReference>
<evidence type="ECO:0000256" key="4">
    <source>
        <dbReference type="HAMAP-Rule" id="MF_00298"/>
    </source>
</evidence>
<dbReference type="InterPro" id="IPR015797">
    <property type="entry name" value="NUDIX_hydrolase-like_dom_sf"/>
</dbReference>
<evidence type="ECO:0000259" key="5">
    <source>
        <dbReference type="PROSITE" id="PS51462"/>
    </source>
</evidence>
<keyword evidence="3 4" id="KW-0378">Hydrolase</keyword>
<protein>
    <recommendedName>
        <fullName evidence="4">RNA pyrophosphohydrolase</fullName>
        <ecNumber evidence="4">3.6.1.-</ecNumber>
    </recommendedName>
    <alternativeName>
        <fullName evidence="4">(Di)nucleoside polyphosphate hydrolase</fullName>
    </alternativeName>
</protein>
<comment type="similarity">
    <text evidence="4">Belongs to the Nudix hydrolase family. RppH subfamily.</text>
</comment>
<dbReference type="NCBIfam" id="NF001936">
    <property type="entry name" value="PRK00714.1-3"/>
    <property type="match status" value="1"/>
</dbReference>
<dbReference type="GO" id="GO:0019693">
    <property type="term" value="P:ribose phosphate metabolic process"/>
    <property type="evidence" value="ECO:0007669"/>
    <property type="project" value="TreeGrafter"/>
</dbReference>
<dbReference type="CDD" id="cd03671">
    <property type="entry name" value="NUDIX_Ap4A_hydrolase_plant_like"/>
    <property type="match status" value="1"/>
</dbReference>
<feature type="domain" description="Nudix hydrolase" evidence="5">
    <location>
        <begin position="14"/>
        <end position="157"/>
    </location>
</feature>
<sequence>MTDDEGRLGPAGLPYRPGAGVVLVNADGLIWAGERIDSPGAWQMPQGGIDAGESPVQAAMRELEEETGLPPNAAEVIDQTAEWVYYDLPDNLVGKMWKGRFGGQRQVWVLARFTGDDAQVNIATEHPEFSSWSWMKADDLIAKIVPFKRDLYRQVLAAFRDHLA</sequence>
<dbReference type="PANTHER" id="PTHR11839">
    <property type="entry name" value="UDP/ADP-SUGAR PYROPHOSPHATASE"/>
    <property type="match status" value="1"/>
</dbReference>
<dbReference type="InterPro" id="IPR020084">
    <property type="entry name" value="NUDIX_hydrolase_CS"/>
</dbReference>
<dbReference type="NCBIfam" id="NF001938">
    <property type="entry name" value="PRK00714.1-5"/>
    <property type="match status" value="1"/>
</dbReference>
<comment type="cofactor">
    <cofactor evidence="4">
        <name>a divalent metal cation</name>
        <dbReference type="ChEBI" id="CHEBI:60240"/>
    </cofactor>
</comment>
<accession>A0A533I9B7</accession>
<evidence type="ECO:0000256" key="1">
    <source>
        <dbReference type="ARBA" id="ARBA00001936"/>
    </source>
</evidence>
<dbReference type="HAMAP" id="MF_00298">
    <property type="entry name" value="Nudix_RppH"/>
    <property type="match status" value="1"/>
</dbReference>
<comment type="cofactor">
    <cofactor evidence="2">
        <name>Mg(2+)</name>
        <dbReference type="ChEBI" id="CHEBI:18420"/>
    </cofactor>
</comment>
<dbReference type="AlphaFoldDB" id="A0A533I9B7"/>
<dbReference type="SUPFAM" id="SSF55811">
    <property type="entry name" value="Nudix"/>
    <property type="match status" value="1"/>
</dbReference>
<organism evidence="6 7">
    <name type="scientific">Paracoccus denitrificans</name>
    <dbReference type="NCBI Taxonomy" id="266"/>
    <lineage>
        <taxon>Bacteria</taxon>
        <taxon>Pseudomonadati</taxon>
        <taxon>Pseudomonadota</taxon>
        <taxon>Alphaproteobacteria</taxon>
        <taxon>Rhodobacterales</taxon>
        <taxon>Paracoccaceae</taxon>
        <taxon>Paracoccus</taxon>
    </lineage>
</organism>
<dbReference type="EMBL" id="VAFL01000004">
    <property type="protein sequence ID" value="TKW67341.1"/>
    <property type="molecule type" value="Genomic_DNA"/>
</dbReference>
<evidence type="ECO:0000313" key="6">
    <source>
        <dbReference type="EMBL" id="TKW67341.1"/>
    </source>
</evidence>
<dbReference type="InterPro" id="IPR000086">
    <property type="entry name" value="NUDIX_hydrolase_dom"/>
</dbReference>
<comment type="cofactor">
    <cofactor evidence="1">
        <name>Mn(2+)</name>
        <dbReference type="ChEBI" id="CHEBI:29035"/>
    </cofactor>
</comment>
<comment type="caution">
    <text evidence="6">The sequence shown here is derived from an EMBL/GenBank/DDBJ whole genome shotgun (WGS) entry which is preliminary data.</text>
</comment>
<evidence type="ECO:0000313" key="7">
    <source>
        <dbReference type="Proteomes" id="UP000315344"/>
    </source>
</evidence>
<dbReference type="PROSITE" id="PS51462">
    <property type="entry name" value="NUDIX"/>
    <property type="match status" value="1"/>
</dbReference>
<dbReference type="InterPro" id="IPR022927">
    <property type="entry name" value="RppH"/>
</dbReference>
<dbReference type="PRINTS" id="PR00502">
    <property type="entry name" value="NUDIXFAMILY"/>
</dbReference>
<dbReference type="GO" id="GO:0008893">
    <property type="term" value="F:guanosine-3',5'-bis(diphosphate) 3'-diphosphatase activity"/>
    <property type="evidence" value="ECO:0007669"/>
    <property type="project" value="TreeGrafter"/>
</dbReference>
<name>A0A533I9B7_PARDE</name>
<evidence type="ECO:0000256" key="2">
    <source>
        <dbReference type="ARBA" id="ARBA00001946"/>
    </source>
</evidence>
<proteinExistence type="inferred from homology"/>
<feature type="short sequence motif" description="Nudix box" evidence="4">
    <location>
        <begin position="47"/>
        <end position="68"/>
    </location>
</feature>
<dbReference type="Proteomes" id="UP000315344">
    <property type="component" value="Unassembled WGS sequence"/>
</dbReference>
<gene>
    <name evidence="4" type="primary">rppH</name>
    <name evidence="4" type="synonym">nudH</name>
    <name evidence="6" type="ORF">DI616_06740</name>
</gene>
<comment type="function">
    <text evidence="4">Accelerates the degradation of transcripts by removing pyrophosphate from the 5'-end of triphosphorylated RNA, leading to a more labile monophosphorylated state that can stimulate subsequent ribonuclease cleavage.</text>
</comment>
<dbReference type="Gene3D" id="3.90.79.10">
    <property type="entry name" value="Nucleoside Triphosphate Pyrophosphohydrolase"/>
    <property type="match status" value="1"/>
</dbReference>
<dbReference type="PROSITE" id="PS00893">
    <property type="entry name" value="NUDIX_BOX"/>
    <property type="match status" value="1"/>
</dbReference>
<dbReference type="PANTHER" id="PTHR11839:SF22">
    <property type="entry name" value="NUDIX HYDROLASE 26, CHLOROPLASTIC"/>
    <property type="match status" value="1"/>
</dbReference>
<dbReference type="EC" id="3.6.1.-" evidence="4"/>
<dbReference type="GO" id="GO:0034432">
    <property type="term" value="F:bis(5'-adenosyl)-pentaphosphatase activity"/>
    <property type="evidence" value="ECO:0007669"/>
    <property type="project" value="TreeGrafter"/>
</dbReference>
<evidence type="ECO:0000256" key="3">
    <source>
        <dbReference type="ARBA" id="ARBA00022801"/>
    </source>
</evidence>
<dbReference type="InterPro" id="IPR020476">
    <property type="entry name" value="Nudix_hydrolase"/>
</dbReference>
<reference evidence="6 7" key="1">
    <citation type="journal article" date="2017" name="Nat. Commun.">
        <title>In situ click chemistry generation of cyclooxygenase-2 inhibitors.</title>
        <authorList>
            <person name="Bhardwaj A."/>
            <person name="Kaur J."/>
            <person name="Wuest M."/>
            <person name="Wuest F."/>
        </authorList>
    </citation>
    <scope>NUCLEOTIDE SEQUENCE [LARGE SCALE GENOMIC DNA]</scope>
    <source>
        <strain evidence="6">S2_012_000_R3_94</strain>
    </source>
</reference>
<dbReference type="GO" id="GO:0006753">
    <property type="term" value="P:nucleoside phosphate metabolic process"/>
    <property type="evidence" value="ECO:0007669"/>
    <property type="project" value="TreeGrafter"/>
</dbReference>